<dbReference type="InterPro" id="IPR002052">
    <property type="entry name" value="DNA_methylase_N6_adenine_CS"/>
</dbReference>
<dbReference type="PROSITE" id="PS00092">
    <property type="entry name" value="N6_MTASE"/>
    <property type="match status" value="1"/>
</dbReference>
<evidence type="ECO:0000313" key="6">
    <source>
        <dbReference type="Proteomes" id="UP001232725"/>
    </source>
</evidence>
<dbReference type="InterPro" id="IPR029063">
    <property type="entry name" value="SAM-dependent_MTases_sf"/>
</dbReference>
<evidence type="ECO:0000256" key="2">
    <source>
        <dbReference type="ARBA" id="ARBA00022603"/>
    </source>
</evidence>
<organism evidence="5 6">
    <name type="scientific">Arthrobacter horti</name>
    <dbReference type="NCBI Taxonomy" id="3068273"/>
    <lineage>
        <taxon>Bacteria</taxon>
        <taxon>Bacillati</taxon>
        <taxon>Actinomycetota</taxon>
        <taxon>Actinomycetes</taxon>
        <taxon>Micrococcales</taxon>
        <taxon>Micrococcaceae</taxon>
        <taxon>Arthrobacter</taxon>
    </lineage>
</organism>
<evidence type="ECO:0000256" key="1">
    <source>
        <dbReference type="ARBA" id="ARBA00006594"/>
    </source>
</evidence>
<dbReference type="EMBL" id="JAVALS010000003">
    <property type="protein sequence ID" value="MDP5226887.1"/>
    <property type="molecule type" value="Genomic_DNA"/>
</dbReference>
<dbReference type="Proteomes" id="UP001232725">
    <property type="component" value="Unassembled WGS sequence"/>
</dbReference>
<dbReference type="GO" id="GO:0008168">
    <property type="term" value="F:methyltransferase activity"/>
    <property type="evidence" value="ECO:0007669"/>
    <property type="project" value="UniProtKB-KW"/>
</dbReference>
<gene>
    <name evidence="5" type="ORF">Q9R02_06970</name>
</gene>
<dbReference type="GO" id="GO:0032259">
    <property type="term" value="P:methylation"/>
    <property type="evidence" value="ECO:0007669"/>
    <property type="project" value="UniProtKB-KW"/>
</dbReference>
<keyword evidence="2 5" id="KW-0489">Methyltransferase</keyword>
<reference evidence="5 6" key="1">
    <citation type="submission" date="2023-08" db="EMBL/GenBank/DDBJ databases">
        <title>Arthrobacter horti sp. nov., isolated from forest soil.</title>
        <authorList>
            <person name="Park M."/>
        </authorList>
    </citation>
    <scope>NUCLEOTIDE SEQUENCE [LARGE SCALE GENOMIC DNA]</scope>
    <source>
        <strain evidence="5 6">YJM1</strain>
    </source>
</reference>
<proteinExistence type="inferred from homology"/>
<evidence type="ECO:0000259" key="4">
    <source>
        <dbReference type="Pfam" id="PF01555"/>
    </source>
</evidence>
<comment type="similarity">
    <text evidence="1">Belongs to the N(4)/N(6)-methyltransferase family.</text>
</comment>
<dbReference type="Pfam" id="PF01555">
    <property type="entry name" value="N6_N4_Mtase"/>
    <property type="match status" value="1"/>
</dbReference>
<dbReference type="Gene3D" id="3.40.50.150">
    <property type="entry name" value="Vaccinia Virus protein VP39"/>
    <property type="match status" value="2"/>
</dbReference>
<comment type="caution">
    <text evidence="5">The sequence shown here is derived from an EMBL/GenBank/DDBJ whole genome shotgun (WGS) entry which is preliminary data.</text>
</comment>
<accession>A0ABT9IMS9</accession>
<dbReference type="RefSeq" id="WP_305995933.1">
    <property type="nucleotide sequence ID" value="NZ_JAVALS010000003.1"/>
</dbReference>
<evidence type="ECO:0000313" key="5">
    <source>
        <dbReference type="EMBL" id="MDP5226887.1"/>
    </source>
</evidence>
<keyword evidence="3" id="KW-0808">Transferase</keyword>
<sequence>MSATGLEELYSSPLPAARTGALYNAFSYPTKISAESVALFIACHTEPGDHVLDVFGGSGTTGIAALLCERPTRRMVELAAERGLKPQWGARDATVYELSEIGTLLSRVMTHAPEPKAFAAAARRLVDAATKREPTLYDAEGPDGQAGAVRQIIWSDVVACPRCGTETTYADTRVRYGPLRFDDQFTCSCGHTGSPDDWKRVLEDVVDPWTGEAYTRRRRVPWKVYGKSATGNWSRAATEKDAAAEADALARDLPAGAPIVPLRWGDLHRSGYHQGMSHLHHLYTARNFRALATLWQLIEEESEELREALRLLVLSYNAAHSTLMTRVVLKKNSKDFVVTGAQSGVMYVSGLPVEKNVFTGVQRKIKTFAAAFEVLHGLSGEATIVTGSSADLHLGDESIDYVFTDPPFGGYIPYSEINQLNELWLGKTTRIEDEAIISPAQGKGVGEYQALLTSVFSEVGRVMKPSAEATIVFHSSQASVWQALASSLADAGLVVTAASILDKTQASFKQVNGHVAVSGDPLLRVKKRALQLSPPVAATMRDLALAEPRPSGRLPMTPRQEQHRYSELVGAALVGGVPITMDARAVYRMRGAG</sequence>
<dbReference type="SUPFAM" id="SSF53335">
    <property type="entry name" value="S-adenosyl-L-methionine-dependent methyltransferases"/>
    <property type="match status" value="2"/>
</dbReference>
<keyword evidence="6" id="KW-1185">Reference proteome</keyword>
<protein>
    <submittedName>
        <fullName evidence="5">DNA methyltransferase</fullName>
    </submittedName>
</protein>
<feature type="domain" description="DNA methylase N-4/N-6" evidence="4">
    <location>
        <begin position="26"/>
        <end position="70"/>
    </location>
</feature>
<name>A0ABT9IMS9_9MICC</name>
<dbReference type="InterPro" id="IPR002941">
    <property type="entry name" value="DNA_methylase_N4/N6"/>
</dbReference>
<evidence type="ECO:0000256" key="3">
    <source>
        <dbReference type="ARBA" id="ARBA00022679"/>
    </source>
</evidence>